<protein>
    <submittedName>
        <fullName evidence="3">Single-stranded DNA-binding protein A</fullName>
    </submittedName>
</protein>
<dbReference type="InterPro" id="IPR000424">
    <property type="entry name" value="Primosome_PriB/ssb"/>
</dbReference>
<feature type="region of interest" description="Disordered" evidence="2">
    <location>
        <begin position="102"/>
        <end position="122"/>
    </location>
</feature>
<reference evidence="3" key="1">
    <citation type="submission" date="2019-08" db="EMBL/GenBank/DDBJ databases">
        <authorList>
            <person name="Kucharzyk K."/>
            <person name="Murdoch R.W."/>
            <person name="Higgins S."/>
            <person name="Loffler F."/>
        </authorList>
    </citation>
    <scope>NUCLEOTIDE SEQUENCE</scope>
</reference>
<dbReference type="PIRSF" id="PIRSF002070">
    <property type="entry name" value="SSB"/>
    <property type="match status" value="1"/>
</dbReference>
<dbReference type="HAMAP" id="MF_00984">
    <property type="entry name" value="SSB"/>
    <property type="match status" value="1"/>
</dbReference>
<comment type="caution">
    <text evidence="3">The sequence shown here is derived from an EMBL/GenBank/DDBJ whole genome shotgun (WGS) entry which is preliminary data.</text>
</comment>
<evidence type="ECO:0000256" key="1">
    <source>
        <dbReference type="ARBA" id="ARBA00023125"/>
    </source>
</evidence>
<sequence>MNVTTIIGNLTRDPESRMIGESGRFVCNFTVAVNRRTNKDHPEADYYRVACWDEQGKACQKYLTKGKKVAVIGRVSASPYIDKDGKARANLELTAREVEFLTPRGAEGGEQEAQAEGSDAAAGFVKVDDEELPF</sequence>
<gene>
    <name evidence="3" type="primary">ssbA_8</name>
    <name evidence="3" type="ORF">SDC9_170025</name>
</gene>
<name>A0A645G9J0_9ZZZZ</name>
<organism evidence="3">
    <name type="scientific">bioreactor metagenome</name>
    <dbReference type="NCBI Taxonomy" id="1076179"/>
    <lineage>
        <taxon>unclassified sequences</taxon>
        <taxon>metagenomes</taxon>
        <taxon>ecological metagenomes</taxon>
    </lineage>
</organism>
<dbReference type="InterPro" id="IPR012340">
    <property type="entry name" value="NA-bd_OB-fold"/>
</dbReference>
<dbReference type="NCBIfam" id="TIGR00621">
    <property type="entry name" value="ssb"/>
    <property type="match status" value="1"/>
</dbReference>
<dbReference type="AlphaFoldDB" id="A0A645G9J0"/>
<feature type="compositionally biased region" description="Low complexity" evidence="2">
    <location>
        <begin position="111"/>
        <end position="122"/>
    </location>
</feature>
<dbReference type="CDD" id="cd04496">
    <property type="entry name" value="SSB_OBF"/>
    <property type="match status" value="1"/>
</dbReference>
<evidence type="ECO:0000256" key="2">
    <source>
        <dbReference type="SAM" id="MobiDB-lite"/>
    </source>
</evidence>
<evidence type="ECO:0000313" key="3">
    <source>
        <dbReference type="EMBL" id="MPN22642.1"/>
    </source>
</evidence>
<dbReference type="GO" id="GO:0009295">
    <property type="term" value="C:nucleoid"/>
    <property type="evidence" value="ECO:0007669"/>
    <property type="project" value="TreeGrafter"/>
</dbReference>
<dbReference type="SUPFAM" id="SSF50249">
    <property type="entry name" value="Nucleic acid-binding proteins"/>
    <property type="match status" value="1"/>
</dbReference>
<keyword evidence="1 3" id="KW-0238">DNA-binding</keyword>
<dbReference type="GO" id="GO:0003697">
    <property type="term" value="F:single-stranded DNA binding"/>
    <property type="evidence" value="ECO:0007669"/>
    <property type="project" value="InterPro"/>
</dbReference>
<accession>A0A645G9J0</accession>
<dbReference type="GO" id="GO:0006260">
    <property type="term" value="P:DNA replication"/>
    <property type="evidence" value="ECO:0007669"/>
    <property type="project" value="InterPro"/>
</dbReference>
<dbReference type="PROSITE" id="PS50935">
    <property type="entry name" value="SSB"/>
    <property type="match status" value="1"/>
</dbReference>
<dbReference type="InterPro" id="IPR011344">
    <property type="entry name" value="ssDNA-bd"/>
</dbReference>
<proteinExistence type="inferred from homology"/>
<dbReference type="Pfam" id="PF00436">
    <property type="entry name" value="SSB"/>
    <property type="match status" value="1"/>
</dbReference>
<dbReference type="EMBL" id="VSSQ01070925">
    <property type="protein sequence ID" value="MPN22642.1"/>
    <property type="molecule type" value="Genomic_DNA"/>
</dbReference>
<dbReference type="PANTHER" id="PTHR10302:SF27">
    <property type="entry name" value="SINGLE-STRANDED DNA-BINDING PROTEIN"/>
    <property type="match status" value="1"/>
</dbReference>
<dbReference type="Gene3D" id="2.40.50.140">
    <property type="entry name" value="Nucleic acid-binding proteins"/>
    <property type="match status" value="1"/>
</dbReference>
<dbReference type="PANTHER" id="PTHR10302">
    <property type="entry name" value="SINGLE-STRANDED DNA-BINDING PROTEIN"/>
    <property type="match status" value="1"/>
</dbReference>